<dbReference type="EMBL" id="LK032301">
    <property type="protein sequence ID" value="CDY32867.1"/>
    <property type="molecule type" value="Genomic_DNA"/>
</dbReference>
<evidence type="ECO:0000313" key="3">
    <source>
        <dbReference type="Proteomes" id="UP000028999"/>
    </source>
</evidence>
<reference evidence="2 3" key="1">
    <citation type="journal article" date="2014" name="Science">
        <title>Plant genetics. Early allopolyploid evolution in the post-Neolithic Brassica napus oilseed genome.</title>
        <authorList>
            <person name="Chalhoub B."/>
            <person name="Denoeud F."/>
            <person name="Liu S."/>
            <person name="Parkin I.A."/>
            <person name="Tang H."/>
            <person name="Wang X."/>
            <person name="Chiquet J."/>
            <person name="Belcram H."/>
            <person name="Tong C."/>
            <person name="Samans B."/>
            <person name="Correa M."/>
            <person name="Da Silva C."/>
            <person name="Just J."/>
            <person name="Falentin C."/>
            <person name="Koh C.S."/>
            <person name="Le Clainche I."/>
            <person name="Bernard M."/>
            <person name="Bento P."/>
            <person name="Noel B."/>
            <person name="Labadie K."/>
            <person name="Alberti A."/>
            <person name="Charles M."/>
            <person name="Arnaud D."/>
            <person name="Guo H."/>
            <person name="Daviaud C."/>
            <person name="Alamery S."/>
            <person name="Jabbari K."/>
            <person name="Zhao M."/>
            <person name="Edger P.P."/>
            <person name="Chelaifa H."/>
            <person name="Tack D."/>
            <person name="Lassalle G."/>
            <person name="Mestiri I."/>
            <person name="Schnel N."/>
            <person name="Le Paslier M.C."/>
            <person name="Fan G."/>
            <person name="Renault V."/>
            <person name="Bayer P.E."/>
            <person name="Golicz A.A."/>
            <person name="Manoli S."/>
            <person name="Lee T.H."/>
            <person name="Thi V.H."/>
            <person name="Chalabi S."/>
            <person name="Hu Q."/>
            <person name="Fan C."/>
            <person name="Tollenaere R."/>
            <person name="Lu Y."/>
            <person name="Battail C."/>
            <person name="Shen J."/>
            <person name="Sidebottom C.H."/>
            <person name="Wang X."/>
            <person name="Canaguier A."/>
            <person name="Chauveau A."/>
            <person name="Berard A."/>
            <person name="Deniot G."/>
            <person name="Guan M."/>
            <person name="Liu Z."/>
            <person name="Sun F."/>
            <person name="Lim Y.P."/>
            <person name="Lyons E."/>
            <person name="Town C.D."/>
            <person name="Bancroft I."/>
            <person name="Wang X."/>
            <person name="Meng J."/>
            <person name="Ma J."/>
            <person name="Pires J.C."/>
            <person name="King G.J."/>
            <person name="Brunel D."/>
            <person name="Delourme R."/>
            <person name="Renard M."/>
            <person name="Aury J.M."/>
            <person name="Adams K.L."/>
            <person name="Batley J."/>
            <person name="Snowdon R.J."/>
            <person name="Tost J."/>
            <person name="Edwards D."/>
            <person name="Zhou Y."/>
            <person name="Hua W."/>
            <person name="Sharpe A.G."/>
            <person name="Paterson A.H."/>
            <person name="Guan C."/>
            <person name="Wincker P."/>
        </authorList>
    </citation>
    <scope>NUCLEOTIDE SEQUENCE [LARGE SCALE GENOMIC DNA]</scope>
    <source>
        <strain evidence="3">cv. Darmor-bzh</strain>
    </source>
</reference>
<evidence type="ECO:0000259" key="1">
    <source>
        <dbReference type="SMART" id="SM00579"/>
    </source>
</evidence>
<dbReference type="PaxDb" id="3708-A0A078H5Z0"/>
<sequence length="92" mass="10841">MSNHSAQYNDLINFWDEPAVVPECLLTHLEIFEWRQYENTVQHRKVAACILANATCLKMATLSARSRNRDDRMVMKLKKLKRISKTCRLVFE</sequence>
<organism evidence="2 3">
    <name type="scientific">Brassica napus</name>
    <name type="common">Rape</name>
    <dbReference type="NCBI Taxonomy" id="3708"/>
    <lineage>
        <taxon>Eukaryota</taxon>
        <taxon>Viridiplantae</taxon>
        <taxon>Streptophyta</taxon>
        <taxon>Embryophyta</taxon>
        <taxon>Tracheophyta</taxon>
        <taxon>Spermatophyta</taxon>
        <taxon>Magnoliopsida</taxon>
        <taxon>eudicotyledons</taxon>
        <taxon>Gunneridae</taxon>
        <taxon>Pentapetalae</taxon>
        <taxon>rosids</taxon>
        <taxon>malvids</taxon>
        <taxon>Brassicales</taxon>
        <taxon>Brassicaceae</taxon>
        <taxon>Brassiceae</taxon>
        <taxon>Brassica</taxon>
    </lineage>
</organism>
<dbReference type="Pfam" id="PF08387">
    <property type="entry name" value="FBD"/>
    <property type="match status" value="1"/>
</dbReference>
<gene>
    <name evidence="2" type="primary">BnaC09g33140D</name>
    <name evidence="2" type="ORF">GSBRNA2T00052996001</name>
</gene>
<accession>A0A078H5Z0</accession>
<dbReference type="SMART" id="SM00579">
    <property type="entry name" value="FBD"/>
    <property type="match status" value="1"/>
</dbReference>
<protein>
    <submittedName>
        <fullName evidence="2">BnaC09g33140D protein</fullName>
    </submittedName>
</protein>
<keyword evidence="3" id="KW-1185">Reference proteome</keyword>
<proteinExistence type="predicted"/>
<feature type="domain" description="FBD" evidence="1">
    <location>
        <begin position="23"/>
        <end position="92"/>
    </location>
</feature>
<dbReference type="Proteomes" id="UP000028999">
    <property type="component" value="Unassembled WGS sequence"/>
</dbReference>
<dbReference type="InterPro" id="IPR006566">
    <property type="entry name" value="FBD"/>
</dbReference>
<dbReference type="Gramene" id="CDY32867">
    <property type="protein sequence ID" value="CDY32867"/>
    <property type="gene ID" value="GSBRNA2T00052996001"/>
</dbReference>
<name>A0A078H5Z0_BRANA</name>
<evidence type="ECO:0000313" key="2">
    <source>
        <dbReference type="EMBL" id="CDY32867.1"/>
    </source>
</evidence>
<dbReference type="AlphaFoldDB" id="A0A078H5Z0"/>